<dbReference type="NCBIfam" id="NF003819">
    <property type="entry name" value="PRK05412.1"/>
    <property type="match status" value="1"/>
</dbReference>
<organism evidence="3">
    <name type="scientific">marine metagenome</name>
    <dbReference type="NCBI Taxonomy" id="408172"/>
    <lineage>
        <taxon>unclassified sequences</taxon>
        <taxon>metagenomes</taxon>
        <taxon>ecological metagenomes</taxon>
    </lineage>
</organism>
<dbReference type="PANTHER" id="PTHR30476:SF0">
    <property type="entry name" value="UPF0234 PROTEIN YAJQ"/>
    <property type="match status" value="1"/>
</dbReference>
<dbReference type="InterPro" id="IPR035570">
    <property type="entry name" value="UPF0234_N"/>
</dbReference>
<evidence type="ECO:0000256" key="1">
    <source>
        <dbReference type="ARBA" id="ARBA00022741"/>
    </source>
</evidence>
<dbReference type="SUPFAM" id="SSF89963">
    <property type="entry name" value="YajQ-like"/>
    <property type="match status" value="2"/>
</dbReference>
<proteinExistence type="inferred from homology"/>
<sequence length="167" mass="18877">MASKNSSFDIASVTDLAEVQNACNQTMLEIRQRFDFKASKSQVEIDMKTAEIKILSDDTHKLNSVLDILKGKLVKRKVSIKALDYGKVEAATGDTVRQNIIIQQGIPQDKGKEIVKHIKTMGLKKIQAQIMEDQVRVTSKDKDDLQSVITSLKQKDFNIDMTFTNYR</sequence>
<dbReference type="Gene3D" id="3.30.70.990">
    <property type="entry name" value="YajQ-like, domain 2"/>
    <property type="match status" value="1"/>
</dbReference>
<reference evidence="3" key="1">
    <citation type="submission" date="2018-05" db="EMBL/GenBank/DDBJ databases">
        <authorList>
            <person name="Lanie J.A."/>
            <person name="Ng W.-L."/>
            <person name="Kazmierczak K.M."/>
            <person name="Andrzejewski T.M."/>
            <person name="Davidsen T.M."/>
            <person name="Wayne K.J."/>
            <person name="Tettelin H."/>
            <person name="Glass J.I."/>
            <person name="Rusch D."/>
            <person name="Podicherti R."/>
            <person name="Tsui H.-C.T."/>
            <person name="Winkler M.E."/>
        </authorList>
    </citation>
    <scope>NUCLEOTIDE SEQUENCE</scope>
</reference>
<dbReference type="AlphaFoldDB" id="A0A381UAC8"/>
<dbReference type="InterPro" id="IPR036183">
    <property type="entry name" value="YajQ-like_sf"/>
</dbReference>
<comment type="similarity">
    <text evidence="2">Belongs to the YajQ family.</text>
</comment>
<dbReference type="HAMAP" id="MF_00632">
    <property type="entry name" value="UPF0234"/>
    <property type="match status" value="1"/>
</dbReference>
<name>A0A381UAC8_9ZZZZ</name>
<evidence type="ECO:0000256" key="2">
    <source>
        <dbReference type="ARBA" id="ARBA00093450"/>
    </source>
</evidence>
<dbReference type="EMBL" id="UINC01006055">
    <property type="protein sequence ID" value="SVA25185.1"/>
    <property type="molecule type" value="Genomic_DNA"/>
</dbReference>
<dbReference type="CDD" id="cd11740">
    <property type="entry name" value="YajQ_like"/>
    <property type="match status" value="1"/>
</dbReference>
<dbReference type="GO" id="GO:0000166">
    <property type="term" value="F:nucleotide binding"/>
    <property type="evidence" value="ECO:0007669"/>
    <property type="project" value="UniProtKB-KW"/>
</dbReference>
<protein>
    <submittedName>
        <fullName evidence="3">Uncharacterized protein</fullName>
    </submittedName>
</protein>
<dbReference type="Gene3D" id="3.30.70.860">
    <property type="match status" value="1"/>
</dbReference>
<accession>A0A381UAC8</accession>
<dbReference type="GO" id="GO:0005829">
    <property type="term" value="C:cytosol"/>
    <property type="evidence" value="ECO:0007669"/>
    <property type="project" value="TreeGrafter"/>
</dbReference>
<dbReference type="InterPro" id="IPR035571">
    <property type="entry name" value="UPF0234-like_C"/>
</dbReference>
<gene>
    <name evidence="3" type="ORF">METZ01_LOCUS78039</name>
</gene>
<dbReference type="PANTHER" id="PTHR30476">
    <property type="entry name" value="UPF0234 PROTEIN YAJQ"/>
    <property type="match status" value="1"/>
</dbReference>
<dbReference type="InterPro" id="IPR007551">
    <property type="entry name" value="YajQ/Smlt4090-like"/>
</dbReference>
<dbReference type="Pfam" id="PF04461">
    <property type="entry name" value="YajQ"/>
    <property type="match status" value="1"/>
</dbReference>
<evidence type="ECO:0000313" key="3">
    <source>
        <dbReference type="EMBL" id="SVA25185.1"/>
    </source>
</evidence>
<keyword evidence="1" id="KW-0547">Nucleotide-binding</keyword>